<evidence type="ECO:0000313" key="4">
    <source>
        <dbReference type="Proteomes" id="UP001642409"/>
    </source>
</evidence>
<organism evidence="1">
    <name type="scientific">Hexamita inflata</name>
    <dbReference type="NCBI Taxonomy" id="28002"/>
    <lineage>
        <taxon>Eukaryota</taxon>
        <taxon>Metamonada</taxon>
        <taxon>Diplomonadida</taxon>
        <taxon>Hexamitidae</taxon>
        <taxon>Hexamitinae</taxon>
        <taxon>Hexamita</taxon>
    </lineage>
</organism>
<dbReference type="EMBL" id="CAXDID020000213">
    <property type="protein sequence ID" value="CAL6057148.1"/>
    <property type="molecule type" value="Genomic_DNA"/>
</dbReference>
<evidence type="ECO:0000313" key="3">
    <source>
        <dbReference type="EMBL" id="CAL6074221.1"/>
    </source>
</evidence>
<reference evidence="2 4" key="2">
    <citation type="submission" date="2024-07" db="EMBL/GenBank/DDBJ databases">
        <authorList>
            <person name="Akdeniz Z."/>
        </authorList>
    </citation>
    <scope>NUCLEOTIDE SEQUENCE [LARGE SCALE GENOMIC DNA]</scope>
</reference>
<dbReference type="AlphaFoldDB" id="A0AA86PKI8"/>
<dbReference type="Proteomes" id="UP001642409">
    <property type="component" value="Unassembled WGS sequence"/>
</dbReference>
<protein>
    <submittedName>
        <fullName evidence="2">Hypothetical_protein</fullName>
    </submittedName>
</protein>
<evidence type="ECO:0000313" key="2">
    <source>
        <dbReference type="EMBL" id="CAL6057148.1"/>
    </source>
</evidence>
<dbReference type="EMBL" id="CATOUU010000674">
    <property type="protein sequence ID" value="CAI9940146.1"/>
    <property type="molecule type" value="Genomic_DNA"/>
</dbReference>
<sequence>MNNYYSVYFGTKTAVAAHNPLKQESLKMRLPTQKLPNLNPKTHFHVKAELPNVLEHRRTCSIALRNGDFPVTFYQGALKKKYDTLELQAPDTKEEIHRNAQVILSNVPIKRKTKIEKTNIMQPRRTKLTNSIADTEEYEKLKERLRIEAAIQEKDEKLERKFYMINGKQLKW</sequence>
<comment type="caution">
    <text evidence="1">The sequence shown here is derived from an EMBL/GenBank/DDBJ whole genome shotgun (WGS) entry which is preliminary data.</text>
</comment>
<name>A0AA86PKI8_9EUKA</name>
<proteinExistence type="predicted"/>
<dbReference type="EMBL" id="CAXDID020000306">
    <property type="protein sequence ID" value="CAL6074221.1"/>
    <property type="molecule type" value="Genomic_DNA"/>
</dbReference>
<gene>
    <name evidence="1" type="ORF">HINF_LOCUS27791</name>
    <name evidence="2" type="ORF">HINF_LOCUS47365</name>
    <name evidence="3" type="ORF">HINF_LOCUS56543</name>
</gene>
<keyword evidence="4" id="KW-1185">Reference proteome</keyword>
<reference evidence="1" key="1">
    <citation type="submission" date="2023-06" db="EMBL/GenBank/DDBJ databases">
        <authorList>
            <person name="Kurt Z."/>
        </authorList>
    </citation>
    <scope>NUCLEOTIDE SEQUENCE</scope>
</reference>
<evidence type="ECO:0000313" key="1">
    <source>
        <dbReference type="EMBL" id="CAI9940146.1"/>
    </source>
</evidence>
<accession>A0AA86PKI8</accession>